<feature type="non-terminal residue" evidence="5">
    <location>
        <position position="192"/>
    </location>
</feature>
<organism evidence="5 6">
    <name type="scientific">Cordylochernes scorpioides</name>
    <dbReference type="NCBI Taxonomy" id="51811"/>
    <lineage>
        <taxon>Eukaryota</taxon>
        <taxon>Metazoa</taxon>
        <taxon>Ecdysozoa</taxon>
        <taxon>Arthropoda</taxon>
        <taxon>Chelicerata</taxon>
        <taxon>Arachnida</taxon>
        <taxon>Pseudoscorpiones</taxon>
        <taxon>Cheliferoidea</taxon>
        <taxon>Chernetidae</taxon>
        <taxon>Cordylochernes</taxon>
    </lineage>
</organism>
<dbReference type="InterPro" id="IPR016661">
    <property type="entry name" value="PFDN4"/>
</dbReference>
<evidence type="ECO:0000256" key="2">
    <source>
        <dbReference type="ARBA" id="ARBA00011695"/>
    </source>
</evidence>
<evidence type="ECO:0000256" key="4">
    <source>
        <dbReference type="SAM" id="Coils"/>
    </source>
</evidence>
<dbReference type="PANTHER" id="PTHR21100:SF9">
    <property type="entry name" value="PREFOLDIN SUBUNIT 4"/>
    <property type="match status" value="1"/>
</dbReference>
<dbReference type="PANTHER" id="PTHR21100">
    <property type="entry name" value="PREFOLDIN SUBUNIT 4"/>
    <property type="match status" value="1"/>
</dbReference>
<protein>
    <submittedName>
        <fullName evidence="5">PFDN4</fullName>
    </submittedName>
</protein>
<name>A0ABY6LQX1_9ARAC</name>
<evidence type="ECO:0000313" key="5">
    <source>
        <dbReference type="EMBL" id="UYV83635.1"/>
    </source>
</evidence>
<evidence type="ECO:0000256" key="1">
    <source>
        <dbReference type="ARBA" id="ARBA00008045"/>
    </source>
</evidence>
<comment type="subunit">
    <text evidence="2">Heterohexamer of two PFD-alpha type and four PFD-beta type subunits.</text>
</comment>
<dbReference type="Pfam" id="PF01920">
    <property type="entry name" value="Prefoldin_2"/>
    <property type="match status" value="1"/>
</dbReference>
<keyword evidence="4" id="KW-0175">Coiled coil</keyword>
<feature type="coiled-coil region" evidence="4">
    <location>
        <begin position="30"/>
        <end position="61"/>
    </location>
</feature>
<dbReference type="Proteomes" id="UP001235939">
    <property type="component" value="Chromosome 23"/>
</dbReference>
<dbReference type="InterPro" id="IPR002777">
    <property type="entry name" value="PFD_beta-like"/>
</dbReference>
<comment type="similarity">
    <text evidence="1">Belongs to the prefoldin subunit beta family.</text>
</comment>
<dbReference type="EMBL" id="CP092885">
    <property type="protein sequence ID" value="UYV83635.1"/>
    <property type="molecule type" value="Genomic_DNA"/>
</dbReference>
<sequence length="192" mass="21885">IVLHQLISDIVTQDADVHVSQEDQQKINKFARLNARLEDISAELKMKEKELQNLADAEEEVLLTTDAELIPYPLIQLEFSRFIYGVSFIVEDRKPIPCVLPQVNVVQAMIIMSVEKSCFLSRKSRYLLGEVYVHLNDTQAQEFIEKARKDLNHQSDVLKGELLAVKGEMGELKIQLYAKFGSNINLEPEEAS</sequence>
<dbReference type="CDD" id="cd23165">
    <property type="entry name" value="Prefoldin_4"/>
    <property type="match status" value="1"/>
</dbReference>
<keyword evidence="3" id="KW-0143">Chaperone</keyword>
<reference evidence="5 6" key="1">
    <citation type="submission" date="2022-03" db="EMBL/GenBank/DDBJ databases">
        <title>A chromosomal length assembly of Cordylochernes scorpioides.</title>
        <authorList>
            <person name="Zeh D."/>
            <person name="Zeh J."/>
        </authorList>
    </citation>
    <scope>NUCLEOTIDE SEQUENCE [LARGE SCALE GENOMIC DNA]</scope>
    <source>
        <strain evidence="5">IN4F17</strain>
        <tissue evidence="5">Whole Body</tissue>
    </source>
</reference>
<evidence type="ECO:0000256" key="3">
    <source>
        <dbReference type="ARBA" id="ARBA00023186"/>
    </source>
</evidence>
<proteinExistence type="inferred from homology"/>
<gene>
    <name evidence="5" type="ORF">LAZ67_23001812</name>
</gene>
<evidence type="ECO:0000313" key="6">
    <source>
        <dbReference type="Proteomes" id="UP001235939"/>
    </source>
</evidence>
<keyword evidence="6" id="KW-1185">Reference proteome</keyword>
<accession>A0ABY6LQX1</accession>